<accession>A0A8S2V7H0</accession>
<sequence>IMVPNSNPQSVMIICRNEHEHEQEERNRTACLPSPIRKSMPKYAKCGLSQMQIKSSLVQDNSNAPIMETKLINLVSY</sequence>
<dbReference type="Proteomes" id="UP000677228">
    <property type="component" value="Unassembled WGS sequence"/>
</dbReference>
<dbReference type="EMBL" id="CAJOBA010069528">
    <property type="protein sequence ID" value="CAF4383317.1"/>
    <property type="molecule type" value="Genomic_DNA"/>
</dbReference>
<organism evidence="2 3">
    <name type="scientific">Didymodactylos carnosus</name>
    <dbReference type="NCBI Taxonomy" id="1234261"/>
    <lineage>
        <taxon>Eukaryota</taxon>
        <taxon>Metazoa</taxon>
        <taxon>Spiralia</taxon>
        <taxon>Gnathifera</taxon>
        <taxon>Rotifera</taxon>
        <taxon>Eurotatoria</taxon>
        <taxon>Bdelloidea</taxon>
        <taxon>Philodinida</taxon>
        <taxon>Philodinidae</taxon>
        <taxon>Didymodactylos</taxon>
    </lineage>
</organism>
<dbReference type="Proteomes" id="UP000682733">
    <property type="component" value="Unassembled WGS sequence"/>
</dbReference>
<comment type="caution">
    <text evidence="2">The sequence shown here is derived from an EMBL/GenBank/DDBJ whole genome shotgun (WGS) entry which is preliminary data.</text>
</comment>
<feature type="non-terminal residue" evidence="2">
    <location>
        <position position="1"/>
    </location>
</feature>
<name>A0A8S2V7H0_9BILA</name>
<dbReference type="EMBL" id="CAJNOK010046394">
    <property type="protein sequence ID" value="CAF1583196.1"/>
    <property type="molecule type" value="Genomic_DNA"/>
</dbReference>
<evidence type="ECO:0000313" key="2">
    <source>
        <dbReference type="EMBL" id="CAF4383317.1"/>
    </source>
</evidence>
<evidence type="ECO:0000313" key="3">
    <source>
        <dbReference type="Proteomes" id="UP000682733"/>
    </source>
</evidence>
<dbReference type="AlphaFoldDB" id="A0A8S2V7H0"/>
<protein>
    <submittedName>
        <fullName evidence="2">Uncharacterized protein</fullName>
    </submittedName>
</protein>
<evidence type="ECO:0000313" key="1">
    <source>
        <dbReference type="EMBL" id="CAF1583196.1"/>
    </source>
</evidence>
<gene>
    <name evidence="1" type="ORF">OVA965_LOCUS41091</name>
    <name evidence="2" type="ORF">TMI583_LOCUS42656</name>
</gene>
<reference evidence="2" key="1">
    <citation type="submission" date="2021-02" db="EMBL/GenBank/DDBJ databases">
        <authorList>
            <person name="Nowell W R."/>
        </authorList>
    </citation>
    <scope>NUCLEOTIDE SEQUENCE</scope>
</reference>
<proteinExistence type="predicted"/>